<keyword evidence="1" id="KW-0812">Transmembrane</keyword>
<dbReference type="Proteomes" id="UP000514716">
    <property type="component" value="Chromosome"/>
</dbReference>
<reference evidence="2 3" key="1">
    <citation type="submission" date="2020-07" db="EMBL/GenBank/DDBJ databases">
        <title>Screening of a cold-adapted Planococcus bacterium producing protease in traditional shrimp paste and protease identification by genome sequencing.</title>
        <authorList>
            <person name="Gao R."/>
            <person name="Leng W."/>
            <person name="Chu Q."/>
            <person name="Wu X."/>
            <person name="Liu H."/>
            <person name="Li X."/>
        </authorList>
    </citation>
    <scope>NUCLEOTIDE SEQUENCE [LARGE SCALE GENOMIC DNA]</scope>
    <source>
        <strain evidence="2 3">XJ11</strain>
    </source>
</reference>
<feature type="transmembrane region" description="Helical" evidence="1">
    <location>
        <begin position="6"/>
        <end position="26"/>
    </location>
</feature>
<dbReference type="RefSeq" id="WP_182092871.1">
    <property type="nucleotide sequence ID" value="NZ_CP059540.1"/>
</dbReference>
<dbReference type="EMBL" id="CP059540">
    <property type="protein sequence ID" value="QMT18251.1"/>
    <property type="molecule type" value="Genomic_DNA"/>
</dbReference>
<protein>
    <submittedName>
        <fullName evidence="2">Uncharacterized protein</fullName>
    </submittedName>
</protein>
<keyword evidence="3" id="KW-1185">Reference proteome</keyword>
<evidence type="ECO:0000313" key="3">
    <source>
        <dbReference type="Proteomes" id="UP000514716"/>
    </source>
</evidence>
<sequence length="55" mass="6281">MTRTFVILLIVSALLFIGFYVAITLYNRFVGGFMLMEPAFSTTFALYGQLAFKFQ</sequence>
<evidence type="ECO:0000256" key="1">
    <source>
        <dbReference type="SAM" id="Phobius"/>
    </source>
</evidence>
<proteinExistence type="predicted"/>
<gene>
    <name evidence="2" type="ORF">H1Q58_04310</name>
</gene>
<keyword evidence="1" id="KW-0472">Membrane</keyword>
<evidence type="ECO:0000313" key="2">
    <source>
        <dbReference type="EMBL" id="QMT18251.1"/>
    </source>
</evidence>
<accession>A0A7D7MHR5</accession>
<dbReference type="KEGG" id="pdec:H1Q58_04310"/>
<keyword evidence="1" id="KW-1133">Transmembrane helix</keyword>
<name>A0A7D7MHR5_PLAMR</name>
<dbReference type="AlphaFoldDB" id="A0A7D7MHR5"/>
<organism evidence="2 3">
    <name type="scientific">Planococcus maritimus</name>
    <dbReference type="NCBI Taxonomy" id="192421"/>
    <lineage>
        <taxon>Bacteria</taxon>
        <taxon>Bacillati</taxon>
        <taxon>Bacillota</taxon>
        <taxon>Bacilli</taxon>
        <taxon>Bacillales</taxon>
        <taxon>Caryophanaceae</taxon>
        <taxon>Planococcus</taxon>
    </lineage>
</organism>